<evidence type="ECO:0000256" key="2">
    <source>
        <dbReference type="ARBA" id="ARBA00022475"/>
    </source>
</evidence>
<dbReference type="InterPro" id="IPR027417">
    <property type="entry name" value="P-loop_NTPase"/>
</dbReference>
<dbReference type="GO" id="GO:0005524">
    <property type="term" value="F:ATP binding"/>
    <property type="evidence" value="ECO:0007669"/>
    <property type="project" value="UniProtKB-KW"/>
</dbReference>
<dbReference type="InterPro" id="IPR051782">
    <property type="entry name" value="ABC_Transporter_VariousFunc"/>
</dbReference>
<gene>
    <name evidence="7" type="ORF">CNECB9_1310032</name>
</gene>
<dbReference type="EC" id="3.6.3.-" evidence="7"/>
<keyword evidence="3" id="KW-0997">Cell inner membrane</keyword>
<sequence>MLEIRDLAVHRDGRRVVDGLSITVPKGCVYALLGGNGAGKTTTIDVTLGFVPPAGGTVLVDGLSPVADAVAVRRRVAYLPENVALYPYLSGVENLDYFCAIAGLGLSRAEATALLDGAGLARDAHGRRVAKYSKGMRQKVGLAIAQAKSASLLLLDEPTSGLDPAAADDMASRVRQAADAGMAVLMATHDLLNARQLADRIGILRAGVLVAEFDAATVGHEALASTYLAHARAQGVAP</sequence>
<dbReference type="SUPFAM" id="SSF52540">
    <property type="entry name" value="P-loop containing nucleoside triphosphate hydrolases"/>
    <property type="match status" value="1"/>
</dbReference>
<dbReference type="EMBL" id="FMSH01000037">
    <property type="protein sequence ID" value="SCU73727.1"/>
    <property type="molecule type" value="Genomic_DNA"/>
</dbReference>
<evidence type="ECO:0000256" key="1">
    <source>
        <dbReference type="ARBA" id="ARBA00022448"/>
    </source>
</evidence>
<evidence type="ECO:0000313" key="7">
    <source>
        <dbReference type="EMBL" id="SCU73727.1"/>
    </source>
</evidence>
<dbReference type="PANTHER" id="PTHR42939">
    <property type="entry name" value="ABC TRANSPORTER ATP-BINDING PROTEIN ALBC-RELATED"/>
    <property type="match status" value="1"/>
</dbReference>
<organism evidence="7">
    <name type="scientific">Cupriavidus necator</name>
    <name type="common">Alcaligenes eutrophus</name>
    <name type="synonym">Ralstonia eutropha</name>
    <dbReference type="NCBI Taxonomy" id="106590"/>
    <lineage>
        <taxon>Bacteria</taxon>
        <taxon>Pseudomonadati</taxon>
        <taxon>Pseudomonadota</taxon>
        <taxon>Betaproteobacteria</taxon>
        <taxon>Burkholderiales</taxon>
        <taxon>Burkholderiaceae</taxon>
        <taxon>Cupriavidus</taxon>
    </lineage>
</organism>
<dbReference type="PROSITE" id="PS50893">
    <property type="entry name" value="ABC_TRANSPORTER_2"/>
    <property type="match status" value="1"/>
</dbReference>
<dbReference type="CDD" id="cd03230">
    <property type="entry name" value="ABC_DR_subfamily_A"/>
    <property type="match status" value="1"/>
</dbReference>
<name>A0A1K0IA66_CUPNE</name>
<dbReference type="InterPro" id="IPR003593">
    <property type="entry name" value="AAA+_ATPase"/>
</dbReference>
<dbReference type="PANTHER" id="PTHR42939:SF1">
    <property type="entry name" value="ABC TRANSPORTER ATP-BINDING PROTEIN ALBC-RELATED"/>
    <property type="match status" value="1"/>
</dbReference>
<keyword evidence="1" id="KW-0813">Transport</keyword>
<dbReference type="InterPro" id="IPR003439">
    <property type="entry name" value="ABC_transporter-like_ATP-bd"/>
</dbReference>
<keyword evidence="3" id="KW-0472">Membrane</keyword>
<protein>
    <submittedName>
        <fullName evidence="7">ABC-type transporter, ATPase component</fullName>
        <ecNumber evidence="7">3.6.3.-</ecNumber>
    </submittedName>
</protein>
<dbReference type="Pfam" id="PF00005">
    <property type="entry name" value="ABC_tran"/>
    <property type="match status" value="1"/>
</dbReference>
<keyword evidence="2" id="KW-1003">Cell membrane</keyword>
<proteinExistence type="predicted"/>
<feature type="domain" description="ABC transporter" evidence="6">
    <location>
        <begin position="2"/>
        <end position="231"/>
    </location>
</feature>
<evidence type="ECO:0000256" key="4">
    <source>
        <dbReference type="ARBA" id="ARBA00022741"/>
    </source>
</evidence>
<reference evidence="7" key="1">
    <citation type="submission" date="2016-09" db="EMBL/GenBank/DDBJ databases">
        <authorList>
            <person name="Capua I."/>
            <person name="De Benedictis P."/>
            <person name="Joannis T."/>
            <person name="Lombin L.H."/>
            <person name="Cattoli G."/>
        </authorList>
    </citation>
    <scope>NUCLEOTIDE SEQUENCE</scope>
    <source>
        <strain evidence="7">B9</strain>
    </source>
</reference>
<dbReference type="SMART" id="SM00382">
    <property type="entry name" value="AAA"/>
    <property type="match status" value="1"/>
</dbReference>
<keyword evidence="7" id="KW-0378">Hydrolase</keyword>
<dbReference type="GO" id="GO:0016887">
    <property type="term" value="F:ATP hydrolysis activity"/>
    <property type="evidence" value="ECO:0007669"/>
    <property type="project" value="InterPro"/>
</dbReference>
<keyword evidence="5" id="KW-0067">ATP-binding</keyword>
<evidence type="ECO:0000259" key="6">
    <source>
        <dbReference type="PROSITE" id="PS50893"/>
    </source>
</evidence>
<dbReference type="AlphaFoldDB" id="A0A1K0IA66"/>
<evidence type="ECO:0000256" key="3">
    <source>
        <dbReference type="ARBA" id="ARBA00022519"/>
    </source>
</evidence>
<accession>A0A1K0IA66</accession>
<dbReference type="RefSeq" id="WP_340520348.1">
    <property type="nucleotide sequence ID" value="NZ_FMSH01000037.1"/>
</dbReference>
<evidence type="ECO:0000256" key="5">
    <source>
        <dbReference type="ARBA" id="ARBA00022840"/>
    </source>
</evidence>
<keyword evidence="4" id="KW-0547">Nucleotide-binding</keyword>
<dbReference type="Gene3D" id="3.40.50.300">
    <property type="entry name" value="P-loop containing nucleotide triphosphate hydrolases"/>
    <property type="match status" value="1"/>
</dbReference>